<sequence>MTDREIMQQALEALTIQSDRVTEIGKRREAVDALRERLAQPAPPPECKTEEEKTAFAFGWLKAMEAQRLGQPDPMPLFDDWPQFAGQCPPCNQRCEQGRACPARGKA</sequence>
<proteinExistence type="predicted"/>
<dbReference type="EMBL" id="LR796393">
    <property type="protein sequence ID" value="CAB4141448.1"/>
    <property type="molecule type" value="Genomic_DNA"/>
</dbReference>
<name>A0A6J5M463_9CAUD</name>
<accession>A0A6J5M463</accession>
<evidence type="ECO:0000313" key="1">
    <source>
        <dbReference type="EMBL" id="CAB4141448.1"/>
    </source>
</evidence>
<reference evidence="1" key="1">
    <citation type="submission" date="2020-04" db="EMBL/GenBank/DDBJ databases">
        <authorList>
            <person name="Chiriac C."/>
            <person name="Salcher M."/>
            <person name="Ghai R."/>
            <person name="Kavagutti S V."/>
        </authorList>
    </citation>
    <scope>NUCLEOTIDE SEQUENCE</scope>
</reference>
<organism evidence="1">
    <name type="scientific">uncultured Caudovirales phage</name>
    <dbReference type="NCBI Taxonomy" id="2100421"/>
    <lineage>
        <taxon>Viruses</taxon>
        <taxon>Duplodnaviria</taxon>
        <taxon>Heunggongvirae</taxon>
        <taxon>Uroviricota</taxon>
        <taxon>Caudoviricetes</taxon>
        <taxon>Peduoviridae</taxon>
        <taxon>Maltschvirus</taxon>
        <taxon>Maltschvirus maltsch</taxon>
    </lineage>
</organism>
<protein>
    <submittedName>
        <fullName evidence="1">Uncharacterized protein</fullName>
    </submittedName>
</protein>
<gene>
    <name evidence="1" type="ORF">UFOVP417_17</name>
</gene>